<feature type="region of interest" description="Disordered" evidence="3">
    <location>
        <begin position="247"/>
        <end position="285"/>
    </location>
</feature>
<dbReference type="Pfam" id="PF15665">
    <property type="entry name" value="FAM184"/>
    <property type="match status" value="1"/>
</dbReference>
<dbReference type="STRING" id="105231.A0A1Y1IMC4"/>
<feature type="compositionally biased region" description="Basic and acidic residues" evidence="3">
    <location>
        <begin position="847"/>
        <end position="859"/>
    </location>
</feature>
<feature type="coiled-coil region" evidence="2">
    <location>
        <begin position="83"/>
        <end position="174"/>
    </location>
</feature>
<dbReference type="Proteomes" id="UP000054558">
    <property type="component" value="Unassembled WGS sequence"/>
</dbReference>
<reference evidence="5 6" key="1">
    <citation type="journal article" date="2014" name="Nat. Commun.">
        <title>Klebsormidium flaccidum genome reveals primary factors for plant terrestrial adaptation.</title>
        <authorList>
            <person name="Hori K."/>
            <person name="Maruyama F."/>
            <person name="Fujisawa T."/>
            <person name="Togashi T."/>
            <person name="Yamamoto N."/>
            <person name="Seo M."/>
            <person name="Sato S."/>
            <person name="Yamada T."/>
            <person name="Mori H."/>
            <person name="Tajima N."/>
            <person name="Moriyama T."/>
            <person name="Ikeuchi M."/>
            <person name="Watanabe M."/>
            <person name="Wada H."/>
            <person name="Kobayashi K."/>
            <person name="Saito M."/>
            <person name="Masuda T."/>
            <person name="Sasaki-Sekimoto Y."/>
            <person name="Mashiguchi K."/>
            <person name="Awai K."/>
            <person name="Shimojima M."/>
            <person name="Masuda S."/>
            <person name="Iwai M."/>
            <person name="Nobusawa T."/>
            <person name="Narise T."/>
            <person name="Kondo S."/>
            <person name="Saito H."/>
            <person name="Sato R."/>
            <person name="Murakawa M."/>
            <person name="Ihara Y."/>
            <person name="Oshima-Yamada Y."/>
            <person name="Ohtaka K."/>
            <person name="Satoh M."/>
            <person name="Sonobe K."/>
            <person name="Ishii M."/>
            <person name="Ohtani R."/>
            <person name="Kanamori-Sato M."/>
            <person name="Honoki R."/>
            <person name="Miyazaki D."/>
            <person name="Mochizuki H."/>
            <person name="Umetsu J."/>
            <person name="Higashi K."/>
            <person name="Shibata D."/>
            <person name="Kamiya Y."/>
            <person name="Sato N."/>
            <person name="Nakamura Y."/>
            <person name="Tabata S."/>
            <person name="Ida S."/>
            <person name="Kurokawa K."/>
            <person name="Ohta H."/>
        </authorList>
    </citation>
    <scope>NUCLEOTIDE SEQUENCE [LARGE SCALE GENOMIC DNA]</scope>
    <source>
        <strain evidence="5 6">NIES-2285</strain>
    </source>
</reference>
<feature type="region of interest" description="Disordered" evidence="3">
    <location>
        <begin position="1063"/>
        <end position="1108"/>
    </location>
</feature>
<name>A0A1Y1IMC4_KLENI</name>
<protein>
    <recommendedName>
        <fullName evidence="4">Protein FAM184A/B N-terminal domain-containing protein</fullName>
    </recommendedName>
</protein>
<evidence type="ECO:0000256" key="1">
    <source>
        <dbReference type="ARBA" id="ARBA00023054"/>
    </source>
</evidence>
<dbReference type="InterPro" id="IPR039478">
    <property type="entry name" value="FAM184A/B_N"/>
</dbReference>
<feature type="region of interest" description="Disordered" evidence="3">
    <location>
        <begin position="309"/>
        <end position="409"/>
    </location>
</feature>
<evidence type="ECO:0000259" key="4">
    <source>
        <dbReference type="Pfam" id="PF15665"/>
    </source>
</evidence>
<keyword evidence="1 2" id="KW-0175">Coiled coil</keyword>
<feature type="compositionally biased region" description="Low complexity" evidence="3">
    <location>
        <begin position="1082"/>
        <end position="1092"/>
    </location>
</feature>
<feature type="compositionally biased region" description="Basic and acidic residues" evidence="3">
    <location>
        <begin position="358"/>
        <end position="374"/>
    </location>
</feature>
<dbReference type="PANTHER" id="PTHR18870">
    <property type="entry name" value="PROTEIN TAG-278-RELATED"/>
    <property type="match status" value="1"/>
</dbReference>
<dbReference type="EMBL" id="DF237529">
    <property type="protein sequence ID" value="GAQ89946.1"/>
    <property type="molecule type" value="Genomic_DNA"/>
</dbReference>
<evidence type="ECO:0000313" key="5">
    <source>
        <dbReference type="EMBL" id="GAQ89946.1"/>
    </source>
</evidence>
<evidence type="ECO:0000256" key="2">
    <source>
        <dbReference type="SAM" id="Coils"/>
    </source>
</evidence>
<feature type="region of interest" description="Disordered" evidence="3">
    <location>
        <begin position="845"/>
        <end position="864"/>
    </location>
</feature>
<sequence length="1108" mass="124762">MAAEGVLQMPDLQYKMSKKITQLQKVIYHLNNKTDDHDFEVLDMAGQHESEIEQILRDAAEKIRTFKESLEIRKEESRVAEVVRELTAKFEQEKAEAAAKLEEFKQQATVQEDLLRGYLRTSEGRVESLTRNVATLKEKVQQQGLQLQEVTGTAEAASKENDELKRSHRREMEALKLRSQEEVADAHRVHRKQMDALAAEREAAESALRAEIAHATMAANRGLQELIADYESRMGKGRETYEAEIMRMREESRDETERNERREKEKEESWSQEREGLERANEEVRGRFAAAERRCDELVKRVEEAMTQLATTSKELETEKQRTSTLDAALSESRSVAAKLSQDLQAAVRKGDQLSSELRAERDAGERARARAQEEAAASASESEKLQRDLREELENRKKSDAAYEEEVGVRKRVEGELGAARKALEDVTNEARQLKIDLSTMREESAKKEAELAMSGTEASKRIAELKFTVADLQKELIAKVREAEERAAAALASQMNDLSARHARAVQDVEAKHTQETEAAAAAAAEWERALREQLEGELLKVEAKYNEEIGQASELLSQERAEARARAEALEEEIRRLRDGTGDLGVQNEGLTKRLADVTAAKEKAGRELQQRVEVLTQVSVKVKELEADLDSVRLAAERETAQLKREMEGARAVAEERLRRAKDEYETTLQRSEEDWKRATKDQVQQAVEASAREHALEVRQLRAQMQAEQEAEKQAVLQRQLSTAAGREQELLARLQGASAEADDIRRQHAAALASAEAEAEGAREALEARHKEELEVIGSRAQREIEALKASHADTLQNREAETLENARKDEAAHAAEMSALRREQKEEVSNLVSEWSARLSEAKADAERRQEEVANELRASHAAAVESLKAGHERALAEMRRAHDSLEKKHDEKENMIQQVGAANRQLQMELAGGKKEMQKLNADLVTTRSDFQRELRQTEAALTAAHRAEIERLMTENLAETRALQEGFEGAKAAMERGQEELQARLDAWKARFEAREPRPEDVARIGALEDLCAQKDEKYDKLYDATKKMRLELLNREENYNKVFGAAPVVQQGVADWLKPKTNMKDTSGSGGRSARSSNATGGPKSTASSRRPSGQENR</sequence>
<gene>
    <name evidence="5" type="ORF">KFL_005800050</name>
</gene>
<feature type="coiled-coil region" evidence="2">
    <location>
        <begin position="534"/>
        <end position="583"/>
    </location>
</feature>
<evidence type="ECO:0000313" key="6">
    <source>
        <dbReference type="Proteomes" id="UP000054558"/>
    </source>
</evidence>
<dbReference type="PANTHER" id="PTHR18870:SF9">
    <property type="entry name" value="PROTEIN TAG-278-RELATED"/>
    <property type="match status" value="1"/>
</dbReference>
<accession>A0A1Y1IMC4</accession>
<keyword evidence="6" id="KW-1185">Reference proteome</keyword>
<feature type="compositionally biased region" description="Basic and acidic residues" evidence="3">
    <location>
        <begin position="382"/>
        <end position="409"/>
    </location>
</feature>
<dbReference type="OMA" id="QHERTIN"/>
<feature type="domain" description="Protein FAM184A/B N-terminal" evidence="4">
    <location>
        <begin position="26"/>
        <end position="244"/>
    </location>
</feature>
<feature type="compositionally biased region" description="Polar residues" evidence="3">
    <location>
        <begin position="1093"/>
        <end position="1108"/>
    </location>
</feature>
<feature type="region of interest" description="Disordered" evidence="3">
    <location>
        <begin position="808"/>
        <end position="832"/>
    </location>
</feature>
<dbReference type="OrthoDB" id="551249at2759"/>
<organism evidence="5 6">
    <name type="scientific">Klebsormidium nitens</name>
    <name type="common">Green alga</name>
    <name type="synonym">Ulothrix nitens</name>
    <dbReference type="NCBI Taxonomy" id="105231"/>
    <lineage>
        <taxon>Eukaryota</taxon>
        <taxon>Viridiplantae</taxon>
        <taxon>Streptophyta</taxon>
        <taxon>Klebsormidiophyceae</taxon>
        <taxon>Klebsormidiales</taxon>
        <taxon>Klebsormidiaceae</taxon>
        <taxon>Klebsormidium</taxon>
    </lineage>
</organism>
<dbReference type="AlphaFoldDB" id="A0A1Y1IMC4"/>
<evidence type="ECO:0000256" key="3">
    <source>
        <dbReference type="SAM" id="MobiDB-lite"/>
    </source>
</evidence>
<proteinExistence type="predicted"/>